<feature type="transmembrane region" description="Helical" evidence="10">
    <location>
        <begin position="251"/>
        <end position="268"/>
    </location>
</feature>
<feature type="transmembrane region" description="Helical" evidence="10">
    <location>
        <begin position="512"/>
        <end position="534"/>
    </location>
</feature>
<feature type="transmembrane region" description="Helical" evidence="10">
    <location>
        <begin position="6"/>
        <end position="26"/>
    </location>
</feature>
<feature type="transmembrane region" description="Helical" evidence="10">
    <location>
        <begin position="427"/>
        <end position="445"/>
    </location>
</feature>
<feature type="transmembrane region" description="Helical" evidence="10">
    <location>
        <begin position="38"/>
        <end position="62"/>
    </location>
</feature>
<feature type="domain" description="Cytochrome c-type biogenesis protein CcmF C-terminal" evidence="12">
    <location>
        <begin position="317"/>
        <end position="663"/>
    </location>
</feature>
<evidence type="ECO:0000256" key="10">
    <source>
        <dbReference type="SAM" id="Phobius"/>
    </source>
</evidence>
<dbReference type="GO" id="GO:0015232">
    <property type="term" value="F:heme transmembrane transporter activity"/>
    <property type="evidence" value="ECO:0007669"/>
    <property type="project" value="InterPro"/>
</dbReference>
<evidence type="ECO:0000256" key="5">
    <source>
        <dbReference type="ARBA" id="ARBA00022692"/>
    </source>
</evidence>
<feature type="transmembrane region" description="Helical" evidence="10">
    <location>
        <begin position="179"/>
        <end position="199"/>
    </location>
</feature>
<sequence length="702" mass="77944">MLAEIGHFSLILGFSFALLAALMPVVAVKMKAPYLTRYVWPLSYGAFGSILASIVLLAVGFATDDFSVAYIAHHSNTQLPIFFKVAAVWGGHEGSFLFWVFSLSGWAALVAACYHNKPAQHIFITRVLAILAALVATLTLFTLLTSNPFERLFPVPLEGRDLNPMLQDVGLIFHPPMLYLGYVGFAVSFAFAVAALTFEKPQWQWAQLSRSWTLSAWVFLTGGIALGSWWAYYELGWGGWWFWDPVENASLLPWLTGTALLHSLIVTAQRRSLVGWSLLLSIFTFSLSLLGTFIVRSGVLTSVHAFAVDPTRGLVLLMILAVMLIAALTLYALRCERYLQAMNFELLSREAAFLVGNSLLAVATLTVLLGTFYPMIFQAFGLGSISVGAPYFNSMFVPLSMVTFFVMGLGVLVRLRASAEDFLITRLLAPLSASIIGGVVLSVLFERGVNLVVCGALICALWIILTALQSLILLPSYQKSQHNKRIETESNTECKPGHDPMYTQARPRLRQLAMLIAHVGVAVTVIGATLVSNYSHEISRKMGPGDTAILNDFQFDYLDTELLIGPNYTAEQANIQLTKLDHFAKNKAMGFIQPQRRHYTVRTMNMSEPGIRWWWNGDVYITLGEKLNATDYAVRIQYKPFVRWLWVGAILMMLGGALSVIARLTMRRKWVAESINASSQTKISAVDVAQLPENQIIWKQNK</sequence>
<evidence type="ECO:0000256" key="3">
    <source>
        <dbReference type="ARBA" id="ARBA00022475"/>
    </source>
</evidence>
<keyword evidence="8 10" id="KW-0472">Membrane</keyword>
<proteinExistence type="inferred from homology"/>
<feature type="transmembrane region" description="Helical" evidence="10">
    <location>
        <begin position="451"/>
        <end position="474"/>
    </location>
</feature>
<evidence type="ECO:0000256" key="6">
    <source>
        <dbReference type="ARBA" id="ARBA00022748"/>
    </source>
</evidence>
<feature type="transmembrane region" description="Helical" evidence="10">
    <location>
        <begin position="314"/>
        <end position="333"/>
    </location>
</feature>
<name>A0AAW7Y4Q8_9GAMM</name>
<evidence type="ECO:0000256" key="7">
    <source>
        <dbReference type="ARBA" id="ARBA00022989"/>
    </source>
</evidence>
<dbReference type="PRINTS" id="PR01410">
    <property type="entry name" value="CCBIOGENESIS"/>
</dbReference>
<dbReference type="GO" id="GO:0020037">
    <property type="term" value="F:heme binding"/>
    <property type="evidence" value="ECO:0007669"/>
    <property type="project" value="InterPro"/>
</dbReference>
<dbReference type="RefSeq" id="WP_261857175.1">
    <property type="nucleotide sequence ID" value="NZ_AP024850.1"/>
</dbReference>
<comment type="function">
    <text evidence="9">Required for the biogenesis of c-type cytochromes. Possible subunit of a heme lyase.</text>
</comment>
<dbReference type="Pfam" id="PF16327">
    <property type="entry name" value="CcmF_C"/>
    <property type="match status" value="1"/>
</dbReference>
<evidence type="ECO:0000256" key="9">
    <source>
        <dbReference type="ARBA" id="ARBA00037230"/>
    </source>
</evidence>
<evidence type="ECO:0000256" key="4">
    <source>
        <dbReference type="ARBA" id="ARBA00022519"/>
    </source>
</evidence>
<dbReference type="PANTHER" id="PTHR43653:SF1">
    <property type="entry name" value="CYTOCHROME C-TYPE BIOGENESIS PROTEIN CCMF"/>
    <property type="match status" value="1"/>
</dbReference>
<dbReference type="PRINTS" id="PR01411">
    <property type="entry name" value="CCMFBIOGNSIS"/>
</dbReference>
<dbReference type="InterPro" id="IPR002541">
    <property type="entry name" value="Cyt_c_assembly"/>
</dbReference>
<gene>
    <name evidence="13" type="ORF">Q4568_10715</name>
</gene>
<feature type="transmembrane region" description="Helical" evidence="10">
    <location>
        <begin position="211"/>
        <end position="231"/>
    </location>
</feature>
<keyword evidence="4" id="KW-0997">Cell inner membrane</keyword>
<dbReference type="AlphaFoldDB" id="A0AAW7Y4Q8"/>
<dbReference type="EMBL" id="JAUOPU010000009">
    <property type="protein sequence ID" value="MDO6543005.1"/>
    <property type="molecule type" value="Genomic_DNA"/>
</dbReference>
<dbReference type="GO" id="GO:0017004">
    <property type="term" value="P:cytochrome complex assembly"/>
    <property type="evidence" value="ECO:0007669"/>
    <property type="project" value="UniProtKB-KW"/>
</dbReference>
<reference evidence="13" key="1">
    <citation type="submission" date="2023-07" db="EMBL/GenBank/DDBJ databases">
        <title>Genome content predicts the carbon catabolic preferences of heterotrophic bacteria.</title>
        <authorList>
            <person name="Gralka M."/>
        </authorList>
    </citation>
    <scope>NUCLEOTIDE SEQUENCE</scope>
    <source>
        <strain evidence="13">G2M05</strain>
    </source>
</reference>
<feature type="transmembrane region" description="Helical" evidence="10">
    <location>
        <begin position="273"/>
        <end position="294"/>
    </location>
</feature>
<dbReference type="Pfam" id="PF01578">
    <property type="entry name" value="Cytochrom_C_asm"/>
    <property type="match status" value="1"/>
</dbReference>
<organism evidence="13 14">
    <name type="scientific">Photobacterium sanguinicancri</name>
    <dbReference type="NCBI Taxonomy" id="875932"/>
    <lineage>
        <taxon>Bacteria</taxon>
        <taxon>Pseudomonadati</taxon>
        <taxon>Pseudomonadota</taxon>
        <taxon>Gammaproteobacteria</taxon>
        <taxon>Vibrionales</taxon>
        <taxon>Vibrionaceae</taxon>
        <taxon>Photobacterium</taxon>
    </lineage>
</organism>
<keyword evidence="13" id="KW-0456">Lyase</keyword>
<dbReference type="InterPro" id="IPR003567">
    <property type="entry name" value="Cyt_c_biogenesis"/>
</dbReference>
<dbReference type="NCBIfam" id="NF007691">
    <property type="entry name" value="PRK10369.1"/>
    <property type="match status" value="1"/>
</dbReference>
<evidence type="ECO:0000259" key="11">
    <source>
        <dbReference type="Pfam" id="PF01578"/>
    </source>
</evidence>
<dbReference type="Proteomes" id="UP001170624">
    <property type="component" value="Unassembled WGS sequence"/>
</dbReference>
<protein>
    <submittedName>
        <fullName evidence="13">Heme lyase CcmF/NrfE family subunit</fullName>
    </submittedName>
</protein>
<dbReference type="InterPro" id="IPR003568">
    <property type="entry name" value="Cyt_c_biogenesis_CcmF"/>
</dbReference>
<keyword evidence="3" id="KW-1003">Cell membrane</keyword>
<feature type="transmembrane region" description="Helical" evidence="10">
    <location>
        <begin position="354"/>
        <end position="376"/>
    </location>
</feature>
<dbReference type="GO" id="GO:0016829">
    <property type="term" value="F:lyase activity"/>
    <property type="evidence" value="ECO:0007669"/>
    <property type="project" value="UniProtKB-KW"/>
</dbReference>
<accession>A0AAW7Y4Q8</accession>
<dbReference type="PANTHER" id="PTHR43653">
    <property type="entry name" value="CYTOCHROME C ASSEMBLY PROTEIN-RELATED"/>
    <property type="match status" value="1"/>
</dbReference>
<dbReference type="GO" id="GO:0005886">
    <property type="term" value="C:plasma membrane"/>
    <property type="evidence" value="ECO:0007669"/>
    <property type="project" value="UniProtKB-SubCell"/>
</dbReference>
<feature type="transmembrane region" description="Helical" evidence="10">
    <location>
        <begin position="127"/>
        <end position="146"/>
    </location>
</feature>
<dbReference type="InterPro" id="IPR032523">
    <property type="entry name" value="CcmF_C"/>
</dbReference>
<evidence type="ECO:0000313" key="14">
    <source>
        <dbReference type="Proteomes" id="UP001170624"/>
    </source>
</evidence>
<comment type="similarity">
    <text evidence="2">Belongs to the CcmF/CycK/Ccl1/NrfE/CcsA family.</text>
</comment>
<comment type="subcellular location">
    <subcellularLocation>
        <location evidence="1">Cell inner membrane</location>
        <topology evidence="1">Multi-pass membrane protein</topology>
    </subcellularLocation>
</comment>
<feature type="transmembrane region" description="Helical" evidence="10">
    <location>
        <begin position="96"/>
        <end position="115"/>
    </location>
</feature>
<feature type="transmembrane region" description="Helical" evidence="10">
    <location>
        <begin position="644"/>
        <end position="664"/>
    </location>
</feature>
<dbReference type="NCBIfam" id="TIGR00353">
    <property type="entry name" value="nrfE"/>
    <property type="match status" value="1"/>
</dbReference>
<keyword evidence="5 10" id="KW-0812">Transmembrane</keyword>
<feature type="transmembrane region" description="Helical" evidence="10">
    <location>
        <begin position="396"/>
        <end position="415"/>
    </location>
</feature>
<feature type="domain" description="Cytochrome c assembly protein" evidence="11">
    <location>
        <begin position="89"/>
        <end position="297"/>
    </location>
</feature>
<evidence type="ECO:0000259" key="12">
    <source>
        <dbReference type="Pfam" id="PF16327"/>
    </source>
</evidence>
<evidence type="ECO:0000313" key="13">
    <source>
        <dbReference type="EMBL" id="MDO6543005.1"/>
    </source>
</evidence>
<evidence type="ECO:0000256" key="1">
    <source>
        <dbReference type="ARBA" id="ARBA00004429"/>
    </source>
</evidence>
<comment type="caution">
    <text evidence="13">The sequence shown here is derived from an EMBL/GenBank/DDBJ whole genome shotgun (WGS) entry which is preliminary data.</text>
</comment>
<keyword evidence="6" id="KW-0201">Cytochrome c-type biogenesis</keyword>
<keyword evidence="7 10" id="KW-1133">Transmembrane helix</keyword>
<evidence type="ECO:0000256" key="8">
    <source>
        <dbReference type="ARBA" id="ARBA00023136"/>
    </source>
</evidence>
<evidence type="ECO:0000256" key="2">
    <source>
        <dbReference type="ARBA" id="ARBA00009186"/>
    </source>
</evidence>